<dbReference type="AlphaFoldDB" id="A0AAN7CNF7"/>
<dbReference type="EMBL" id="MU857737">
    <property type="protein sequence ID" value="KAK4244467.1"/>
    <property type="molecule type" value="Genomic_DNA"/>
</dbReference>
<keyword evidence="4 6" id="KW-1133">Transmembrane helix</keyword>
<dbReference type="InterPro" id="IPR000612">
    <property type="entry name" value="PMP3"/>
</dbReference>
<evidence type="ECO:0000313" key="7">
    <source>
        <dbReference type="EMBL" id="KAK4244467.1"/>
    </source>
</evidence>
<comment type="similarity">
    <text evidence="2">Belongs to the UPF0057 (PMP3) family.</text>
</comment>
<dbReference type="PANTHER" id="PTHR21659">
    <property type="entry name" value="HYDROPHOBIC PROTEIN RCI2 LOW TEMPERATURE AND SALT RESPONSIVE PROTEIN LTI6 -RELATED"/>
    <property type="match status" value="1"/>
</dbReference>
<evidence type="ECO:0000256" key="4">
    <source>
        <dbReference type="ARBA" id="ARBA00022989"/>
    </source>
</evidence>
<reference evidence="7" key="1">
    <citation type="journal article" date="2023" name="Mol. Phylogenet. Evol.">
        <title>Genome-scale phylogeny and comparative genomics of the fungal order Sordariales.</title>
        <authorList>
            <person name="Hensen N."/>
            <person name="Bonometti L."/>
            <person name="Westerberg I."/>
            <person name="Brannstrom I.O."/>
            <person name="Guillou S."/>
            <person name="Cros-Aarteil S."/>
            <person name="Calhoun S."/>
            <person name="Haridas S."/>
            <person name="Kuo A."/>
            <person name="Mondo S."/>
            <person name="Pangilinan J."/>
            <person name="Riley R."/>
            <person name="LaButti K."/>
            <person name="Andreopoulos B."/>
            <person name="Lipzen A."/>
            <person name="Chen C."/>
            <person name="Yan M."/>
            <person name="Daum C."/>
            <person name="Ng V."/>
            <person name="Clum A."/>
            <person name="Steindorff A."/>
            <person name="Ohm R.A."/>
            <person name="Martin F."/>
            <person name="Silar P."/>
            <person name="Natvig D.O."/>
            <person name="Lalanne C."/>
            <person name="Gautier V."/>
            <person name="Ament-Velasquez S.L."/>
            <person name="Kruys A."/>
            <person name="Hutchinson M.I."/>
            <person name="Powell A.J."/>
            <person name="Barry K."/>
            <person name="Miller A.N."/>
            <person name="Grigoriev I.V."/>
            <person name="Debuchy R."/>
            <person name="Gladieux P."/>
            <person name="Hiltunen Thoren M."/>
            <person name="Johannesson H."/>
        </authorList>
    </citation>
    <scope>NUCLEOTIDE SEQUENCE</scope>
    <source>
        <strain evidence="7">CBS 359.72</strain>
    </source>
</reference>
<keyword evidence="3 6" id="KW-0812">Transmembrane</keyword>
<evidence type="ECO:0000256" key="1">
    <source>
        <dbReference type="ARBA" id="ARBA00004370"/>
    </source>
</evidence>
<dbReference type="PROSITE" id="PS01309">
    <property type="entry name" value="UPF0057"/>
    <property type="match status" value="1"/>
</dbReference>
<keyword evidence="8" id="KW-1185">Reference proteome</keyword>
<protein>
    <recommendedName>
        <fullName evidence="9">Plasma membrane proteolipid 3</fullName>
    </recommendedName>
</protein>
<feature type="transmembrane region" description="Helical" evidence="6">
    <location>
        <begin position="32"/>
        <end position="54"/>
    </location>
</feature>
<evidence type="ECO:0000256" key="3">
    <source>
        <dbReference type="ARBA" id="ARBA00022692"/>
    </source>
</evidence>
<reference evidence="7" key="2">
    <citation type="submission" date="2023-05" db="EMBL/GenBank/DDBJ databases">
        <authorList>
            <consortium name="Lawrence Berkeley National Laboratory"/>
            <person name="Steindorff A."/>
            <person name="Hensen N."/>
            <person name="Bonometti L."/>
            <person name="Westerberg I."/>
            <person name="Brannstrom I.O."/>
            <person name="Guillou S."/>
            <person name="Cros-Aarteil S."/>
            <person name="Calhoun S."/>
            <person name="Haridas S."/>
            <person name="Kuo A."/>
            <person name="Mondo S."/>
            <person name="Pangilinan J."/>
            <person name="Riley R."/>
            <person name="Labutti K."/>
            <person name="Andreopoulos B."/>
            <person name="Lipzen A."/>
            <person name="Chen C."/>
            <person name="Yanf M."/>
            <person name="Daum C."/>
            <person name="Ng V."/>
            <person name="Clum A."/>
            <person name="Ohm R."/>
            <person name="Martin F."/>
            <person name="Silar P."/>
            <person name="Natvig D."/>
            <person name="Lalanne C."/>
            <person name="Gautier V."/>
            <person name="Ament-Velasquez S.L."/>
            <person name="Kruys A."/>
            <person name="Hutchinson M.I."/>
            <person name="Powell A.J."/>
            <person name="Barry K."/>
            <person name="Miller A.N."/>
            <person name="Grigoriev I.V."/>
            <person name="Debuchy R."/>
            <person name="Gladieux P."/>
            <person name="Thoren M.H."/>
            <person name="Johannesson H."/>
        </authorList>
    </citation>
    <scope>NUCLEOTIDE SEQUENCE</scope>
    <source>
        <strain evidence="7">CBS 359.72</strain>
    </source>
</reference>
<gene>
    <name evidence="7" type="ORF">C7999DRAFT_17275</name>
</gene>
<accession>A0AAN7CNF7</accession>
<dbReference type="GO" id="GO:0016020">
    <property type="term" value="C:membrane"/>
    <property type="evidence" value="ECO:0007669"/>
    <property type="project" value="UniProtKB-SubCell"/>
</dbReference>
<comment type="caution">
    <text evidence="7">The sequence shown here is derived from an EMBL/GenBank/DDBJ whole genome shotgun (WGS) entry which is preliminary data.</text>
</comment>
<evidence type="ECO:0000313" key="8">
    <source>
        <dbReference type="Proteomes" id="UP001303647"/>
    </source>
</evidence>
<dbReference type="Pfam" id="PF01679">
    <property type="entry name" value="Pmp3"/>
    <property type="match status" value="1"/>
</dbReference>
<proteinExistence type="inferred from homology"/>
<evidence type="ECO:0000256" key="6">
    <source>
        <dbReference type="SAM" id="Phobius"/>
    </source>
</evidence>
<evidence type="ECO:0000256" key="5">
    <source>
        <dbReference type="ARBA" id="ARBA00023136"/>
    </source>
</evidence>
<dbReference type="Proteomes" id="UP001303647">
    <property type="component" value="Unassembled WGS sequence"/>
</dbReference>
<evidence type="ECO:0000256" key="2">
    <source>
        <dbReference type="ARBA" id="ARBA00009530"/>
    </source>
</evidence>
<organism evidence="7 8">
    <name type="scientific">Corynascus novoguineensis</name>
    <dbReference type="NCBI Taxonomy" id="1126955"/>
    <lineage>
        <taxon>Eukaryota</taxon>
        <taxon>Fungi</taxon>
        <taxon>Dikarya</taxon>
        <taxon>Ascomycota</taxon>
        <taxon>Pezizomycotina</taxon>
        <taxon>Sordariomycetes</taxon>
        <taxon>Sordariomycetidae</taxon>
        <taxon>Sordariales</taxon>
        <taxon>Chaetomiaceae</taxon>
        <taxon>Corynascus</taxon>
    </lineage>
</organism>
<dbReference type="PANTHER" id="PTHR21659:SF112">
    <property type="entry name" value="PROTEIN SNA2-RELATED"/>
    <property type="match status" value="1"/>
</dbReference>
<keyword evidence="5 6" id="KW-0472">Membrane</keyword>
<comment type="subcellular location">
    <subcellularLocation>
        <location evidence="1">Membrane</location>
    </subcellularLocation>
</comment>
<evidence type="ECO:0008006" key="9">
    <source>
        <dbReference type="Google" id="ProtNLM"/>
    </source>
</evidence>
<sequence length="56" mass="6350">MGHKTRKGVLYVTSFFIPPLAVYMRRGSNRDFGLNILLTLLGWIPGVLHAMYLVSK</sequence>
<name>A0AAN7CNF7_9PEZI</name>